<geneLocation type="plasmid" evidence="3 4">
    <name>unnamed3</name>
</geneLocation>
<dbReference type="RefSeq" id="WP_043308718.1">
    <property type="nucleotide sequence ID" value="NZ_CP033640.1"/>
</dbReference>
<keyword evidence="2" id="KW-0812">Transmembrane</keyword>
<organism evidence="3 4">
    <name type="scientific">Burkholderia glumae</name>
    <name type="common">Pseudomonas glumae</name>
    <dbReference type="NCBI Taxonomy" id="337"/>
    <lineage>
        <taxon>Bacteria</taxon>
        <taxon>Pseudomonadati</taxon>
        <taxon>Pseudomonadota</taxon>
        <taxon>Betaproteobacteria</taxon>
        <taxon>Burkholderiales</taxon>
        <taxon>Burkholderiaceae</taxon>
        <taxon>Burkholderia</taxon>
    </lineage>
</organism>
<keyword evidence="3" id="KW-0614">Plasmid</keyword>
<feature type="transmembrane region" description="Helical" evidence="2">
    <location>
        <begin position="18"/>
        <end position="39"/>
    </location>
</feature>
<protein>
    <submittedName>
        <fullName evidence="3">Uncharacterized protein</fullName>
    </submittedName>
</protein>
<proteinExistence type="predicted"/>
<reference evidence="3" key="1">
    <citation type="submission" date="2022-06" db="EMBL/GenBank/DDBJ databases">
        <title>Draft genome sequence of Burkholderia glumae strain GR20004 isolated from rice panicle showing bacterial panicle blight.</title>
        <authorList>
            <person name="Choi S.Y."/>
            <person name="Lee Y.H."/>
        </authorList>
    </citation>
    <scope>NUCLEOTIDE SEQUENCE</scope>
    <source>
        <strain evidence="3">GR20004</strain>
        <plasmid evidence="3">unnamed3</plasmid>
    </source>
</reference>
<sequence length="227" mass="24638">MSIVEGFERKALFNITRAVALVCVTAFLLAIVGGVFYGISVWEEHVDTKVPAHEIVDPIKFVQDNMDKPADSANATGTRPPVQQGPEDSPLAGYKIPFALQKYISGENGKILRNHLDAVPEGERQAYIDELGAVVAAAEAQKVEPVEAINSYMEVKSKRYKDAAEKEVEKRATLTLVLEVTAGGLLLVALFSLVLVLLAIERNTRSLRQGKVVSPARVDVQSEVSPA</sequence>
<evidence type="ECO:0000313" key="3">
    <source>
        <dbReference type="EMBL" id="USS44457.1"/>
    </source>
</evidence>
<feature type="region of interest" description="Disordered" evidence="1">
    <location>
        <begin position="67"/>
        <end position="89"/>
    </location>
</feature>
<evidence type="ECO:0000256" key="2">
    <source>
        <dbReference type="SAM" id="Phobius"/>
    </source>
</evidence>
<accession>A0ABY5BF32</accession>
<evidence type="ECO:0000256" key="1">
    <source>
        <dbReference type="SAM" id="MobiDB-lite"/>
    </source>
</evidence>
<keyword evidence="4" id="KW-1185">Reference proteome</keyword>
<keyword evidence="2" id="KW-1133">Transmembrane helix</keyword>
<keyword evidence="2" id="KW-0472">Membrane</keyword>
<gene>
    <name evidence="3" type="ORF">NFI99_13850</name>
</gene>
<dbReference type="Proteomes" id="UP001056386">
    <property type="component" value="Plasmid unnamed3"/>
</dbReference>
<name>A0ABY5BF32_BURGL</name>
<feature type="transmembrane region" description="Helical" evidence="2">
    <location>
        <begin position="180"/>
        <end position="200"/>
    </location>
</feature>
<dbReference type="EMBL" id="CP099586">
    <property type="protein sequence ID" value="USS44457.1"/>
    <property type="molecule type" value="Genomic_DNA"/>
</dbReference>
<evidence type="ECO:0000313" key="4">
    <source>
        <dbReference type="Proteomes" id="UP001056386"/>
    </source>
</evidence>